<sequence length="53" mass="5586">MALGSDLMTNALEGYAFLKIAGKGEGLDSLRKMLSARFDRAATKPASAPVQES</sequence>
<comment type="caution">
    <text evidence="1">The sequence shown here is derived from an EMBL/GenBank/DDBJ whole genome shotgun (WGS) entry which is preliminary data.</text>
</comment>
<gene>
    <name evidence="1" type="ORF">J2W94_002701</name>
</gene>
<accession>A0ABU1RUE8</accession>
<proteinExistence type="predicted"/>
<evidence type="ECO:0000313" key="2">
    <source>
        <dbReference type="Proteomes" id="UP001254759"/>
    </source>
</evidence>
<dbReference type="Proteomes" id="UP001254759">
    <property type="component" value="Unassembled WGS sequence"/>
</dbReference>
<keyword evidence="2" id="KW-1185">Reference proteome</keyword>
<protein>
    <submittedName>
        <fullName evidence="1">Uncharacterized protein</fullName>
    </submittedName>
</protein>
<dbReference type="RefSeq" id="WP_310094372.1">
    <property type="nucleotide sequence ID" value="NZ_JAVDTT010000003.1"/>
</dbReference>
<reference evidence="1 2" key="1">
    <citation type="submission" date="2023-07" db="EMBL/GenBank/DDBJ databases">
        <title>Sorghum-associated microbial communities from plants grown in Nebraska, USA.</title>
        <authorList>
            <person name="Schachtman D."/>
        </authorList>
    </citation>
    <scope>NUCLEOTIDE SEQUENCE [LARGE SCALE GENOMIC DNA]</scope>
    <source>
        <strain evidence="1 2">BE107</strain>
    </source>
</reference>
<dbReference type="EMBL" id="JAVDTT010000003">
    <property type="protein sequence ID" value="MDR6842407.1"/>
    <property type="molecule type" value="Genomic_DNA"/>
</dbReference>
<organism evidence="1 2">
    <name type="scientific">Pseudoxanthomonas sacheonensis</name>
    <dbReference type="NCBI Taxonomy" id="443615"/>
    <lineage>
        <taxon>Bacteria</taxon>
        <taxon>Pseudomonadati</taxon>
        <taxon>Pseudomonadota</taxon>
        <taxon>Gammaproteobacteria</taxon>
        <taxon>Lysobacterales</taxon>
        <taxon>Lysobacteraceae</taxon>
        <taxon>Pseudoxanthomonas</taxon>
    </lineage>
</organism>
<name>A0ABU1RUE8_9GAMM</name>
<evidence type="ECO:0000313" key="1">
    <source>
        <dbReference type="EMBL" id="MDR6842407.1"/>
    </source>
</evidence>